<protein>
    <submittedName>
        <fullName evidence="1">Uncharacterized protein</fullName>
    </submittedName>
</protein>
<organism evidence="1">
    <name type="scientific">Amphimedon queenslandica</name>
    <name type="common">Sponge</name>
    <dbReference type="NCBI Taxonomy" id="400682"/>
    <lineage>
        <taxon>Eukaryota</taxon>
        <taxon>Metazoa</taxon>
        <taxon>Porifera</taxon>
        <taxon>Demospongiae</taxon>
        <taxon>Heteroscleromorpha</taxon>
        <taxon>Haplosclerida</taxon>
        <taxon>Niphatidae</taxon>
        <taxon>Amphimedon</taxon>
    </lineage>
</organism>
<name>A0A1X7V6I1_AMPQE</name>
<sequence length="69" mass="8152">MAKERDIARLSIEEKGPPDSDYVALVLWDYFCDETSRKLILNTVYRLTVYSETDYEAVEDMEERGDKRL</sequence>
<proteinExistence type="predicted"/>
<dbReference type="AlphaFoldDB" id="A0A1X7V6I1"/>
<accession>A0A1X7V6I1</accession>
<reference evidence="1" key="1">
    <citation type="submission" date="2017-05" db="UniProtKB">
        <authorList>
            <consortium name="EnsemblMetazoa"/>
        </authorList>
    </citation>
    <scope>IDENTIFICATION</scope>
</reference>
<dbReference type="InParanoid" id="A0A1X7V6I1"/>
<dbReference type="EnsemblMetazoa" id="Aqu2.1.35890_001">
    <property type="protein sequence ID" value="Aqu2.1.35890_001"/>
    <property type="gene ID" value="Aqu2.1.35890"/>
</dbReference>
<evidence type="ECO:0000313" key="1">
    <source>
        <dbReference type="EnsemblMetazoa" id="Aqu2.1.35890_001"/>
    </source>
</evidence>